<comment type="caution">
    <text evidence="1">The sequence shown here is derived from an EMBL/GenBank/DDBJ whole genome shotgun (WGS) entry which is preliminary data.</text>
</comment>
<keyword evidence="2" id="KW-1185">Reference proteome</keyword>
<protein>
    <recommendedName>
        <fullName evidence="3">DUF1465 family protein</fullName>
    </recommendedName>
</protein>
<dbReference type="EMBL" id="BOPV01000001">
    <property type="protein sequence ID" value="GIL40197.1"/>
    <property type="molecule type" value="Genomic_DNA"/>
</dbReference>
<dbReference type="Gene3D" id="1.10.8.930">
    <property type="entry name" value="Protein of unknown function DUF1465"/>
    <property type="match status" value="1"/>
</dbReference>
<evidence type="ECO:0008006" key="3">
    <source>
        <dbReference type="Google" id="ProtNLM"/>
    </source>
</evidence>
<sequence length="156" mass="17878">METDPAPFKPRPRTEFVQREGRVLSLRDRIVERTYREAIDLALATRDYVRDRQQAHLKQAEPMLSMRISGEALRVTARLTQVVAWLLTEKAAAMGEMEKTSLRDPAHRIGGGPSTVSPKIESAEELPAELVDLLNRSWSIYDRVRRLDAEWRRLAA</sequence>
<evidence type="ECO:0000313" key="2">
    <source>
        <dbReference type="Proteomes" id="UP000681075"/>
    </source>
</evidence>
<reference evidence="1" key="1">
    <citation type="submission" date="2021-02" db="EMBL/GenBank/DDBJ databases">
        <title>Genome sequence of Rhodospirillales sp. strain TMPK1 isolated from soil.</title>
        <authorList>
            <person name="Nakai R."/>
            <person name="Kusada H."/>
            <person name="Tamaki H."/>
        </authorList>
    </citation>
    <scope>NUCLEOTIDE SEQUENCE</scope>
    <source>
        <strain evidence="1">TMPK1</strain>
    </source>
</reference>
<dbReference type="AlphaFoldDB" id="A0A8S8XFJ8"/>
<organism evidence="1 2">
    <name type="scientific">Roseiterribacter gracilis</name>
    <dbReference type="NCBI Taxonomy" id="2812848"/>
    <lineage>
        <taxon>Bacteria</taxon>
        <taxon>Pseudomonadati</taxon>
        <taxon>Pseudomonadota</taxon>
        <taxon>Alphaproteobacteria</taxon>
        <taxon>Rhodospirillales</taxon>
        <taxon>Roseiterribacteraceae</taxon>
        <taxon>Roseiterribacter</taxon>
    </lineage>
</organism>
<dbReference type="Proteomes" id="UP000681075">
    <property type="component" value="Unassembled WGS sequence"/>
</dbReference>
<accession>A0A8S8XFJ8</accession>
<dbReference type="RefSeq" id="WP_420243306.1">
    <property type="nucleotide sequence ID" value="NZ_BOPV01000001.1"/>
</dbReference>
<gene>
    <name evidence="1" type="ORF">TMPK1_24340</name>
</gene>
<dbReference type="InterPro" id="IPR010848">
    <property type="entry name" value="DUF1465"/>
</dbReference>
<evidence type="ECO:0000313" key="1">
    <source>
        <dbReference type="EMBL" id="GIL40197.1"/>
    </source>
</evidence>
<name>A0A8S8XFJ8_9PROT</name>
<proteinExistence type="predicted"/>
<dbReference type="InterPro" id="IPR038301">
    <property type="entry name" value="AraC-like_sf"/>
</dbReference>
<dbReference type="Pfam" id="PF07323">
    <property type="entry name" value="DUF1465"/>
    <property type="match status" value="1"/>
</dbReference>